<dbReference type="Proteomes" id="UP001251528">
    <property type="component" value="Unassembled WGS sequence"/>
</dbReference>
<protein>
    <submittedName>
        <fullName evidence="1">Uncharacterized protein</fullName>
    </submittedName>
</protein>
<keyword evidence="2" id="KW-1185">Reference proteome</keyword>
<dbReference type="EMBL" id="JASWJB010000247">
    <property type="protein sequence ID" value="KAK2592760.1"/>
    <property type="molecule type" value="Genomic_DNA"/>
</dbReference>
<accession>A0AAJ0CGQ5</accession>
<evidence type="ECO:0000313" key="2">
    <source>
        <dbReference type="Proteomes" id="UP001251528"/>
    </source>
</evidence>
<comment type="caution">
    <text evidence="1">The sequence shown here is derived from an EMBL/GenBank/DDBJ whole genome shotgun (WGS) entry which is preliminary data.</text>
</comment>
<reference evidence="1" key="1">
    <citation type="submission" date="2023-06" db="EMBL/GenBank/DDBJ databases">
        <title>Conoideocrella luteorostrata (Hypocreales: Clavicipitaceae), a potential biocontrol fungus for elongate hemlock scale in United States Christmas tree production areas.</title>
        <authorList>
            <person name="Barrett H."/>
            <person name="Lovett B."/>
            <person name="Macias A.M."/>
            <person name="Stajich J.E."/>
            <person name="Kasson M.T."/>
        </authorList>
    </citation>
    <scope>NUCLEOTIDE SEQUENCE</scope>
    <source>
        <strain evidence="1">ARSEF 14590</strain>
    </source>
</reference>
<proteinExistence type="predicted"/>
<evidence type="ECO:0000313" key="1">
    <source>
        <dbReference type="EMBL" id="KAK2592760.1"/>
    </source>
</evidence>
<dbReference type="AlphaFoldDB" id="A0AAJ0CGQ5"/>
<name>A0AAJ0CGQ5_9HYPO</name>
<organism evidence="1 2">
    <name type="scientific">Conoideocrella luteorostrata</name>
    <dbReference type="NCBI Taxonomy" id="1105319"/>
    <lineage>
        <taxon>Eukaryota</taxon>
        <taxon>Fungi</taxon>
        <taxon>Dikarya</taxon>
        <taxon>Ascomycota</taxon>
        <taxon>Pezizomycotina</taxon>
        <taxon>Sordariomycetes</taxon>
        <taxon>Hypocreomycetidae</taxon>
        <taxon>Hypocreales</taxon>
        <taxon>Clavicipitaceae</taxon>
        <taxon>Conoideocrella</taxon>
    </lineage>
</organism>
<gene>
    <name evidence="1" type="ORF">QQS21_009532</name>
</gene>
<sequence>MDEPRDWLWHDTGTQGHIARSWDRNHAKDVGAHAVPHGRTVSESLAWLALPHRRADEALRGNGQVAQNQK</sequence>